<protein>
    <submittedName>
        <fullName evidence="1">Uncharacterized protein</fullName>
    </submittedName>
</protein>
<name>A0A653AIE0_9BACT</name>
<sequence>MSFTKNQGTKSKETLQNYTSGQIKAFIDNDNKYELGVKLDAVYQLSKGNFSKYEKRIAKI</sequence>
<evidence type="ECO:0000313" key="1">
    <source>
        <dbReference type="EMBL" id="VBB47465.1"/>
    </source>
</evidence>
<proteinExistence type="predicted"/>
<reference evidence="1" key="1">
    <citation type="submission" date="2018-07" db="EMBL/GenBank/DDBJ databases">
        <authorList>
            <consortium name="Genoscope - CEA"/>
            <person name="William W."/>
        </authorList>
    </citation>
    <scope>NUCLEOTIDE SEQUENCE</scope>
    <source>
        <strain evidence="1">IK1</strain>
    </source>
</reference>
<dbReference type="AlphaFoldDB" id="A0A653AIE0"/>
<organism evidence="1">
    <name type="scientific">uncultured Paludibacter sp</name>
    <dbReference type="NCBI Taxonomy" id="497635"/>
    <lineage>
        <taxon>Bacteria</taxon>
        <taxon>Pseudomonadati</taxon>
        <taxon>Bacteroidota</taxon>
        <taxon>Bacteroidia</taxon>
        <taxon>Bacteroidales</taxon>
        <taxon>Paludibacteraceae</taxon>
        <taxon>Paludibacter</taxon>
        <taxon>environmental samples</taxon>
    </lineage>
</organism>
<dbReference type="EMBL" id="UPXZ01000037">
    <property type="protein sequence ID" value="VBB47465.1"/>
    <property type="molecule type" value="Genomic_DNA"/>
</dbReference>
<gene>
    <name evidence="1" type="ORF">TRIP_D420228</name>
</gene>
<accession>A0A653AIE0</accession>